<name>A0AC35FZP8_9BILA</name>
<dbReference type="WBParaSite" id="PS1159_v2.g2212.t1">
    <property type="protein sequence ID" value="PS1159_v2.g2212.t1"/>
    <property type="gene ID" value="PS1159_v2.g2212"/>
</dbReference>
<reference evidence="2" key="1">
    <citation type="submission" date="2022-11" db="UniProtKB">
        <authorList>
            <consortium name="WormBaseParasite"/>
        </authorList>
    </citation>
    <scope>IDENTIFICATION</scope>
</reference>
<evidence type="ECO:0000313" key="1">
    <source>
        <dbReference type="Proteomes" id="UP000887580"/>
    </source>
</evidence>
<proteinExistence type="predicted"/>
<dbReference type="Proteomes" id="UP000887580">
    <property type="component" value="Unplaced"/>
</dbReference>
<evidence type="ECO:0000313" key="2">
    <source>
        <dbReference type="WBParaSite" id="PS1159_v2.g2212.t1"/>
    </source>
</evidence>
<accession>A0AC35FZP8</accession>
<sequence length="63" mass="6897">MKALLGYFFSLLLLLLVTSAIAQRPCVQKKFPGARNNIVCVCNSTYCDDIPSVGTFQTNEAVI</sequence>
<protein>
    <submittedName>
        <fullName evidence="2">Glucosylceramidase</fullName>
    </submittedName>
</protein>
<organism evidence="1 2">
    <name type="scientific">Panagrolaimus sp. PS1159</name>
    <dbReference type="NCBI Taxonomy" id="55785"/>
    <lineage>
        <taxon>Eukaryota</taxon>
        <taxon>Metazoa</taxon>
        <taxon>Ecdysozoa</taxon>
        <taxon>Nematoda</taxon>
        <taxon>Chromadorea</taxon>
        <taxon>Rhabditida</taxon>
        <taxon>Tylenchina</taxon>
        <taxon>Panagrolaimomorpha</taxon>
        <taxon>Panagrolaimoidea</taxon>
        <taxon>Panagrolaimidae</taxon>
        <taxon>Panagrolaimus</taxon>
    </lineage>
</organism>